<dbReference type="AlphaFoldDB" id="A0A4R9K2T3"/>
<gene>
    <name evidence="2" type="ORF">EHQ64_15570</name>
</gene>
<dbReference type="RefSeq" id="WP_135650726.1">
    <property type="nucleotide sequence ID" value="NZ_RQGF01000030.1"/>
</dbReference>
<evidence type="ECO:0000259" key="1">
    <source>
        <dbReference type="Pfam" id="PF08878"/>
    </source>
</evidence>
<comment type="caution">
    <text evidence="2">The sequence shown here is derived from an EMBL/GenBank/DDBJ whole genome shotgun (WGS) entry which is preliminary data.</text>
</comment>
<reference evidence="2" key="1">
    <citation type="journal article" date="2019" name="PLoS Negl. Trop. Dis.">
        <title>Revisiting the worldwide diversity of Leptospira species in the environment.</title>
        <authorList>
            <person name="Vincent A.T."/>
            <person name="Schiettekatte O."/>
            <person name="Bourhy P."/>
            <person name="Veyrier F.J."/>
            <person name="Picardeau M."/>
        </authorList>
    </citation>
    <scope>NUCLEOTIDE SEQUENCE [LARGE SCALE GENOMIC DNA]</scope>
    <source>
        <strain evidence="2">201702455</strain>
    </source>
</reference>
<protein>
    <recommendedName>
        <fullName evidence="1">Anti-bacteriophage protein A/HamA C-terminal domain-containing protein</fullName>
    </recommendedName>
</protein>
<dbReference type="Proteomes" id="UP000297762">
    <property type="component" value="Unassembled WGS sequence"/>
</dbReference>
<organism evidence="2 3">
    <name type="scientific">Leptospira sarikeiensis</name>
    <dbReference type="NCBI Taxonomy" id="2484943"/>
    <lineage>
        <taxon>Bacteria</taxon>
        <taxon>Pseudomonadati</taxon>
        <taxon>Spirochaetota</taxon>
        <taxon>Spirochaetia</taxon>
        <taxon>Leptospirales</taxon>
        <taxon>Leptospiraceae</taxon>
        <taxon>Leptospira</taxon>
    </lineage>
</organism>
<sequence>MSILKYFTRTDEADYILYSLKNNKHGELVKSIFKHFRTFYIGDVELKDKANLNQITPTEFLREYILPDKGSIMSGDFGEICSFLIASEKSKKEKKPVYGPLKWRWKDKNKASLHTDCILFYRKNFKTASTEDFLISIESKMKATPSKKKHRIQDAIDGAADDKLFRLALTLKWLERMYAKEGNIKEKLRLERFQNPAKYGGYDIRNKAYAFIDERFLKEEESKAIENNHNIIVIVFSIEKLKEAYEQTFESIFRNGTI</sequence>
<evidence type="ECO:0000313" key="2">
    <source>
        <dbReference type="EMBL" id="TGL59511.1"/>
    </source>
</evidence>
<proteinExistence type="predicted"/>
<keyword evidence="3" id="KW-1185">Reference proteome</keyword>
<accession>A0A4R9K2T3</accession>
<dbReference type="Pfam" id="PF08878">
    <property type="entry name" value="HamA"/>
    <property type="match status" value="1"/>
</dbReference>
<dbReference type="EMBL" id="RQGF01000030">
    <property type="protein sequence ID" value="TGL59511.1"/>
    <property type="molecule type" value="Genomic_DNA"/>
</dbReference>
<name>A0A4R9K2T3_9LEPT</name>
<evidence type="ECO:0000313" key="3">
    <source>
        <dbReference type="Proteomes" id="UP000297762"/>
    </source>
</evidence>
<dbReference type="OrthoDB" id="322261at2"/>
<dbReference type="InterPro" id="IPR014976">
    <property type="entry name" value="AbpA_HamA_C"/>
</dbReference>
<feature type="domain" description="Anti-bacteriophage protein A/HamA C-terminal" evidence="1">
    <location>
        <begin position="18"/>
        <end position="250"/>
    </location>
</feature>